<feature type="domain" description="Transketolase-like pyrimidine-binding" evidence="15">
    <location>
        <begin position="101"/>
        <end position="276"/>
    </location>
</feature>
<reference evidence="16 17" key="1">
    <citation type="submission" date="2022-01" db="EMBL/GenBank/DDBJ databases">
        <title>A chromosome-scale genome assembly of the false clownfish, Amphiprion ocellaris.</title>
        <authorList>
            <person name="Ryu T."/>
        </authorList>
    </citation>
    <scope>NUCLEOTIDE SEQUENCE [LARGE SCALE GENOMIC DNA]</scope>
</reference>
<accession>A0A3Q1B3X0</accession>
<dbReference type="Pfam" id="PF02779">
    <property type="entry name" value="Transket_pyr"/>
    <property type="match status" value="1"/>
</dbReference>
<evidence type="ECO:0000256" key="2">
    <source>
        <dbReference type="ARBA" id="ARBA00003754"/>
    </source>
</evidence>
<dbReference type="InterPro" id="IPR033248">
    <property type="entry name" value="Transketolase_C"/>
</dbReference>
<dbReference type="PANTHER" id="PTHR11624">
    <property type="entry name" value="DEHYDROGENASE RELATED"/>
    <property type="match status" value="1"/>
</dbReference>
<evidence type="ECO:0000256" key="9">
    <source>
        <dbReference type="ARBA" id="ARBA00023052"/>
    </source>
</evidence>
<comment type="function">
    <text evidence="14">The pyruvate dehydrogenase complex catalyzes the overall conversion of pyruvate to acetyl-CoA and CO2.</text>
</comment>
<gene>
    <name evidence="16" type="primary">PDHB</name>
</gene>
<dbReference type="EC" id="1.2.4.1" evidence="14"/>
<evidence type="ECO:0000256" key="5">
    <source>
        <dbReference type="ARBA" id="ARBA00022723"/>
    </source>
</evidence>
<dbReference type="AlphaFoldDB" id="A0A3Q1B3X0"/>
<dbReference type="NCBIfam" id="NF006667">
    <property type="entry name" value="PRK09212.1"/>
    <property type="match status" value="1"/>
</dbReference>
<dbReference type="FunFam" id="3.40.50.920:FF:000001">
    <property type="entry name" value="Pyruvate dehydrogenase E1 beta subunit"/>
    <property type="match status" value="1"/>
</dbReference>
<dbReference type="GO" id="GO:0005739">
    <property type="term" value="C:mitochondrion"/>
    <property type="evidence" value="ECO:0007669"/>
    <property type="project" value="UniProtKB-SubCell"/>
</dbReference>
<evidence type="ECO:0000256" key="14">
    <source>
        <dbReference type="RuleBase" id="RU364074"/>
    </source>
</evidence>
<comment type="function">
    <text evidence="2">The pyruvate dehydrogenase complex catalyzes the overall conversion of pyruvate to acetyl-CoA and CO(2), and thereby links the glycolytic pathway to the tricarboxylic cycle.</text>
</comment>
<keyword evidence="17" id="KW-1185">Reference proteome</keyword>
<dbReference type="PANTHER" id="PTHR11624:SF96">
    <property type="entry name" value="PYRUVATE DEHYDROGENASE E1 COMPONENT SUBUNIT BETA, MITOCHONDRIAL"/>
    <property type="match status" value="1"/>
</dbReference>
<evidence type="ECO:0000256" key="7">
    <source>
        <dbReference type="ARBA" id="ARBA00022958"/>
    </source>
</evidence>
<comment type="catalytic activity">
    <reaction evidence="13 14">
        <text>N(6)-[(R)-lipoyl]-L-lysyl-[protein] + pyruvate + H(+) = N(6)-[(R)-S(8)-acetyldihydrolipoyl]-L-lysyl-[protein] + CO2</text>
        <dbReference type="Rhea" id="RHEA:19189"/>
        <dbReference type="Rhea" id="RHEA-COMP:10474"/>
        <dbReference type="Rhea" id="RHEA-COMP:10478"/>
        <dbReference type="ChEBI" id="CHEBI:15361"/>
        <dbReference type="ChEBI" id="CHEBI:15378"/>
        <dbReference type="ChEBI" id="CHEBI:16526"/>
        <dbReference type="ChEBI" id="CHEBI:83099"/>
        <dbReference type="ChEBI" id="CHEBI:83111"/>
        <dbReference type="EC" id="1.2.4.1"/>
    </reaction>
</comment>
<reference evidence="16" key="3">
    <citation type="submission" date="2025-09" db="UniProtKB">
        <authorList>
            <consortium name="Ensembl"/>
        </authorList>
    </citation>
    <scope>IDENTIFICATION</scope>
</reference>
<dbReference type="GeneTree" id="ENSGT00940000155146"/>
<evidence type="ECO:0000256" key="13">
    <source>
        <dbReference type="ARBA" id="ARBA00051231"/>
    </source>
</evidence>
<name>A0A3Q1B3X0_AMPOC</name>
<dbReference type="GO" id="GO:0045254">
    <property type="term" value="C:pyruvate dehydrogenase complex"/>
    <property type="evidence" value="ECO:0007669"/>
    <property type="project" value="UniProtKB-ARBA"/>
</dbReference>
<evidence type="ECO:0000256" key="6">
    <source>
        <dbReference type="ARBA" id="ARBA00022946"/>
    </source>
</evidence>
<dbReference type="Gene3D" id="3.40.50.970">
    <property type="match status" value="1"/>
</dbReference>
<dbReference type="InterPro" id="IPR029061">
    <property type="entry name" value="THDP-binding"/>
</dbReference>
<dbReference type="GO" id="GO:0046872">
    <property type="term" value="F:metal ion binding"/>
    <property type="evidence" value="ECO:0007669"/>
    <property type="project" value="UniProtKB-KW"/>
</dbReference>
<sequence>MLPYSGSVSLVSSFLFPPLQFVPPPNRSDWLCVVTPSVRRVTRSSDWSKSRRFPTGLAHSPAEDSLKMAASLRCFLRSGKKAVSALGQREFHRSAPAAAQVTVRDALNQAMDEELERDERVFLLGEEVAQYDGAYKVSRGLWKKYGDKRIIDTPISEMGFAGIAVGAAMAGLRPICEFMTFNFSMQAIDQVINSAAKTCYMSAGLQAVPIVFRGPNGASAGVAAQHSQCFAAWYAHCPGLKVVSPWNSEDAKGLLKSSIRDDNPVVFLENELLYGVPFEMSEEAQSKDFTIPIGKAKVERAGSHITLVSHSRYVGHCLDAAAVLAKEGIECEVINLRTIRPMDVESIEASVMKTNHLVTVEGGWPQFGVGAEICARIMEGSAFNYLDSPVTRVTGVDIPMPYAKILEDHSLPQIKDIIFSLHNLVLIIVRNGNYSFVFAEFLICPYLAATKPNLH</sequence>
<reference evidence="16" key="2">
    <citation type="submission" date="2025-08" db="UniProtKB">
        <authorList>
            <consortium name="Ensembl"/>
        </authorList>
    </citation>
    <scope>IDENTIFICATION</scope>
</reference>
<evidence type="ECO:0000256" key="10">
    <source>
        <dbReference type="ARBA" id="ARBA00023128"/>
    </source>
</evidence>
<dbReference type="SUPFAM" id="SSF52922">
    <property type="entry name" value="TK C-terminal domain-like"/>
    <property type="match status" value="1"/>
</dbReference>
<dbReference type="Pfam" id="PF02780">
    <property type="entry name" value="Transketolase_C"/>
    <property type="match status" value="1"/>
</dbReference>
<keyword evidence="5" id="KW-0479">Metal-binding</keyword>
<organism evidence="16 17">
    <name type="scientific">Amphiprion ocellaris</name>
    <name type="common">Clown anemonefish</name>
    <dbReference type="NCBI Taxonomy" id="80972"/>
    <lineage>
        <taxon>Eukaryota</taxon>
        <taxon>Metazoa</taxon>
        <taxon>Chordata</taxon>
        <taxon>Craniata</taxon>
        <taxon>Vertebrata</taxon>
        <taxon>Euteleostomi</taxon>
        <taxon>Actinopterygii</taxon>
        <taxon>Neopterygii</taxon>
        <taxon>Teleostei</taxon>
        <taxon>Neoteleostei</taxon>
        <taxon>Acanthomorphata</taxon>
        <taxon>Ovalentaria</taxon>
        <taxon>Pomacentridae</taxon>
        <taxon>Amphiprion</taxon>
    </lineage>
</organism>
<dbReference type="Gene3D" id="3.40.50.920">
    <property type="match status" value="1"/>
</dbReference>
<keyword evidence="4" id="KW-0313">Glucose metabolism</keyword>
<evidence type="ECO:0000313" key="17">
    <source>
        <dbReference type="Proteomes" id="UP001501940"/>
    </source>
</evidence>
<evidence type="ECO:0000313" key="16">
    <source>
        <dbReference type="Ensembl" id="ENSAOCP00000008545.2"/>
    </source>
</evidence>
<protein>
    <recommendedName>
        <fullName evidence="14">Pyruvate dehydrogenase E1 component subunit beta</fullName>
        <ecNumber evidence="14">1.2.4.1</ecNumber>
    </recommendedName>
</protein>
<keyword evidence="11 14" id="KW-0670">Pyruvate</keyword>
<comment type="cofactor">
    <cofactor evidence="1 14">
        <name>thiamine diphosphate</name>
        <dbReference type="ChEBI" id="CHEBI:58937"/>
    </cofactor>
</comment>
<keyword evidence="10" id="KW-0496">Mitochondrion</keyword>
<keyword evidence="6" id="KW-0809">Transit peptide</keyword>
<evidence type="ECO:0000256" key="1">
    <source>
        <dbReference type="ARBA" id="ARBA00001964"/>
    </source>
</evidence>
<dbReference type="SUPFAM" id="SSF52518">
    <property type="entry name" value="Thiamin diphosphate-binding fold (THDP-binding)"/>
    <property type="match status" value="1"/>
</dbReference>
<dbReference type="InterPro" id="IPR009014">
    <property type="entry name" value="Transketo_C/PFOR_II"/>
</dbReference>
<dbReference type="NCBIfam" id="NF008854">
    <property type="entry name" value="PRK11892.1"/>
    <property type="match status" value="1"/>
</dbReference>
<dbReference type="InterPro" id="IPR005475">
    <property type="entry name" value="Transketolase-like_Pyr-bd"/>
</dbReference>
<dbReference type="CDD" id="cd07036">
    <property type="entry name" value="TPP_PYR_E1-PDHc-beta_like"/>
    <property type="match status" value="1"/>
</dbReference>
<keyword evidence="8 14" id="KW-0560">Oxidoreductase</keyword>
<keyword evidence="7" id="KW-0630">Potassium</keyword>
<evidence type="ECO:0000256" key="3">
    <source>
        <dbReference type="ARBA" id="ARBA00004173"/>
    </source>
</evidence>
<evidence type="ECO:0000256" key="11">
    <source>
        <dbReference type="ARBA" id="ARBA00023317"/>
    </source>
</evidence>
<keyword evidence="9 14" id="KW-0786">Thiamine pyrophosphate</keyword>
<proteinExistence type="predicted"/>
<evidence type="ECO:0000256" key="8">
    <source>
        <dbReference type="ARBA" id="ARBA00023002"/>
    </source>
</evidence>
<dbReference type="OMA" id="WYANCPG"/>
<dbReference type="GO" id="GO:0006006">
    <property type="term" value="P:glucose metabolic process"/>
    <property type="evidence" value="ECO:0007669"/>
    <property type="project" value="UniProtKB-KW"/>
</dbReference>
<evidence type="ECO:0000259" key="15">
    <source>
        <dbReference type="SMART" id="SM00861"/>
    </source>
</evidence>
<dbReference type="InterPro" id="IPR027110">
    <property type="entry name" value="PDHB_mito-type"/>
</dbReference>
<dbReference type="Ensembl" id="ENSAOCT00000000891.2">
    <property type="protein sequence ID" value="ENSAOCP00000008545.2"/>
    <property type="gene ID" value="ENSAOCG00000012607.2"/>
</dbReference>
<dbReference type="GO" id="GO:0006086">
    <property type="term" value="P:pyruvate decarboxylation to acetyl-CoA"/>
    <property type="evidence" value="ECO:0007669"/>
    <property type="project" value="InterPro"/>
</dbReference>
<comment type="subcellular location">
    <subcellularLocation>
        <location evidence="3">Mitochondrion</location>
    </subcellularLocation>
</comment>
<evidence type="ECO:0000256" key="12">
    <source>
        <dbReference type="ARBA" id="ARBA00047041"/>
    </source>
</evidence>
<evidence type="ECO:0000256" key="4">
    <source>
        <dbReference type="ARBA" id="ARBA00022526"/>
    </source>
</evidence>
<dbReference type="GO" id="GO:0004739">
    <property type="term" value="F:pyruvate dehydrogenase (acetyl-transferring) activity"/>
    <property type="evidence" value="ECO:0007669"/>
    <property type="project" value="UniProtKB-UniRule"/>
</dbReference>
<dbReference type="FunFam" id="3.40.50.970:FF:000006">
    <property type="entry name" value="Pyruvate dehydrogenase E1 component subunit beta"/>
    <property type="match status" value="1"/>
</dbReference>
<dbReference type="Proteomes" id="UP001501940">
    <property type="component" value="Chromosome 5"/>
</dbReference>
<dbReference type="SMART" id="SM00861">
    <property type="entry name" value="Transket_pyr"/>
    <property type="match status" value="1"/>
</dbReference>
<keyword evidence="4" id="KW-0119">Carbohydrate metabolism</keyword>
<comment type="subunit">
    <text evidence="12">Heterotetramer of two PDHA1 and two PDHB subunits. The heterotetramer interacts with DLAT, and is part of the multimeric pyruvate dehydrogenase complex that contains multiple copies of pyruvate dehydrogenase (E1), dihydrolipoamide acetyltransferase (DLAT, E2) and lipoamide dehydrogenase (DLD, E3). These subunits are bound to an inner core composed of about 48 DLAT and 12 PDHX molecules. Interacts with DLAT.</text>
</comment>